<proteinExistence type="predicted"/>
<dbReference type="Gramene" id="MELO3C029229.2.1">
    <property type="protein sequence ID" value="MELO3C029229.2.1"/>
    <property type="gene ID" value="MELO3C029229.2"/>
</dbReference>
<dbReference type="EnsemblPlants" id="MELO3C029229.2.1">
    <property type="protein sequence ID" value="MELO3C029229.2.1"/>
    <property type="gene ID" value="MELO3C029229.2"/>
</dbReference>
<accession>A0A9I9E5Z8</accession>
<organism evidence="1">
    <name type="scientific">Cucumis melo</name>
    <name type="common">Muskmelon</name>
    <dbReference type="NCBI Taxonomy" id="3656"/>
    <lineage>
        <taxon>Eukaryota</taxon>
        <taxon>Viridiplantae</taxon>
        <taxon>Streptophyta</taxon>
        <taxon>Embryophyta</taxon>
        <taxon>Tracheophyta</taxon>
        <taxon>Spermatophyta</taxon>
        <taxon>Magnoliopsida</taxon>
        <taxon>eudicotyledons</taxon>
        <taxon>Gunneridae</taxon>
        <taxon>Pentapetalae</taxon>
        <taxon>rosids</taxon>
        <taxon>fabids</taxon>
        <taxon>Cucurbitales</taxon>
        <taxon>Cucurbitaceae</taxon>
        <taxon>Benincaseae</taxon>
        <taxon>Cucumis</taxon>
    </lineage>
</organism>
<protein>
    <submittedName>
        <fullName evidence="1">Uncharacterized protein</fullName>
    </submittedName>
</protein>
<evidence type="ECO:0000313" key="1">
    <source>
        <dbReference type="EnsemblPlants" id="MELO3C029229.2.1"/>
    </source>
</evidence>
<reference evidence="1" key="1">
    <citation type="submission" date="2023-03" db="UniProtKB">
        <authorList>
            <consortium name="EnsemblPlants"/>
        </authorList>
    </citation>
    <scope>IDENTIFICATION</scope>
</reference>
<dbReference type="AlphaFoldDB" id="A0A9I9E5Z8"/>
<sequence>MQTSMRIQCPKNLKVPSQGSYRDGVGPKIDLKGLVNVQYVNIHAHGWSQGIEEARLAKDGYWFKDASAPVSSRCFRNLGFGYEF</sequence>
<name>A0A9I9E5Z8_CUCME</name>